<feature type="transmembrane region" description="Helical" evidence="6">
    <location>
        <begin position="33"/>
        <end position="50"/>
    </location>
</feature>
<keyword evidence="5 6" id="KW-0472">Membrane</keyword>
<dbReference type="InterPro" id="IPR007667">
    <property type="entry name" value="Hypoxia_induced_domain"/>
</dbReference>
<dbReference type="Proteomes" id="UP000695000">
    <property type="component" value="Unplaced"/>
</dbReference>
<dbReference type="GeneID" id="108563809"/>
<feature type="domain" description="HIG1" evidence="7">
    <location>
        <begin position="5"/>
        <end position="96"/>
    </location>
</feature>
<evidence type="ECO:0000256" key="5">
    <source>
        <dbReference type="ARBA" id="ARBA00023136"/>
    </source>
</evidence>
<evidence type="ECO:0000256" key="1">
    <source>
        <dbReference type="ARBA" id="ARBA00004325"/>
    </source>
</evidence>
<protein>
    <submittedName>
        <fullName evidence="9">HIG1 domain family member 1A, mitochondrial isoform X1</fullName>
    </submittedName>
</protein>
<evidence type="ECO:0000256" key="2">
    <source>
        <dbReference type="ARBA" id="ARBA00022692"/>
    </source>
</evidence>
<gene>
    <name evidence="9" type="primary">LOC108563809</name>
</gene>
<dbReference type="PANTHER" id="PTHR12297">
    <property type="entry name" value="HYPOXIA-INDUCBILE GENE 1 HIG1 -RELATED"/>
    <property type="match status" value="1"/>
</dbReference>
<dbReference type="PROSITE" id="PS51503">
    <property type="entry name" value="HIG1"/>
    <property type="match status" value="1"/>
</dbReference>
<dbReference type="RefSeq" id="XP_017778085.1">
    <property type="nucleotide sequence ID" value="XM_017922596.1"/>
</dbReference>
<dbReference type="Gene3D" id="6.10.140.1320">
    <property type="match status" value="1"/>
</dbReference>
<evidence type="ECO:0000256" key="3">
    <source>
        <dbReference type="ARBA" id="ARBA00022989"/>
    </source>
</evidence>
<keyword evidence="8" id="KW-1185">Reference proteome</keyword>
<feature type="transmembrane region" description="Helical" evidence="6">
    <location>
        <begin position="70"/>
        <end position="88"/>
    </location>
</feature>
<name>A0ABM1MU35_NICVS</name>
<accession>A0ABM1MU35</accession>
<dbReference type="InterPro" id="IPR050355">
    <property type="entry name" value="RCF1"/>
</dbReference>
<keyword evidence="3 6" id="KW-1133">Transmembrane helix</keyword>
<proteinExistence type="predicted"/>
<sequence>MSLSAGMGDQKIFDYHEESQSEKLARKSKETPIFPVAIALCVGAVGFGAYKFNKRGNMSPSVFLMQLRVGAQGLAVGALTVGLAYSMINEYVLKKK</sequence>
<keyword evidence="4" id="KW-0496">Mitochondrion</keyword>
<evidence type="ECO:0000259" key="7">
    <source>
        <dbReference type="PROSITE" id="PS51503"/>
    </source>
</evidence>
<evidence type="ECO:0000313" key="9">
    <source>
        <dbReference type="RefSeq" id="XP_017778085.1"/>
    </source>
</evidence>
<comment type="subcellular location">
    <subcellularLocation>
        <location evidence="1">Mitochondrion membrane</location>
    </subcellularLocation>
</comment>
<organism evidence="8 9">
    <name type="scientific">Nicrophorus vespilloides</name>
    <name type="common">Boreal carrion beetle</name>
    <dbReference type="NCBI Taxonomy" id="110193"/>
    <lineage>
        <taxon>Eukaryota</taxon>
        <taxon>Metazoa</taxon>
        <taxon>Ecdysozoa</taxon>
        <taxon>Arthropoda</taxon>
        <taxon>Hexapoda</taxon>
        <taxon>Insecta</taxon>
        <taxon>Pterygota</taxon>
        <taxon>Neoptera</taxon>
        <taxon>Endopterygota</taxon>
        <taxon>Coleoptera</taxon>
        <taxon>Polyphaga</taxon>
        <taxon>Staphyliniformia</taxon>
        <taxon>Silphidae</taxon>
        <taxon>Nicrophorinae</taxon>
        <taxon>Nicrophorus</taxon>
    </lineage>
</organism>
<dbReference type="Pfam" id="PF04588">
    <property type="entry name" value="HIG_1_N"/>
    <property type="match status" value="1"/>
</dbReference>
<evidence type="ECO:0000256" key="6">
    <source>
        <dbReference type="SAM" id="Phobius"/>
    </source>
</evidence>
<reference evidence="9" key="1">
    <citation type="submission" date="2025-08" db="UniProtKB">
        <authorList>
            <consortium name="RefSeq"/>
        </authorList>
    </citation>
    <scope>IDENTIFICATION</scope>
    <source>
        <tissue evidence="9">Whole Larva</tissue>
    </source>
</reference>
<evidence type="ECO:0000313" key="8">
    <source>
        <dbReference type="Proteomes" id="UP000695000"/>
    </source>
</evidence>
<keyword evidence="2 6" id="KW-0812">Transmembrane</keyword>
<evidence type="ECO:0000256" key="4">
    <source>
        <dbReference type="ARBA" id="ARBA00023128"/>
    </source>
</evidence>
<dbReference type="PANTHER" id="PTHR12297:SF3">
    <property type="entry name" value="HIG1 DOMAIN FAMILY MEMBER 1A"/>
    <property type="match status" value="1"/>
</dbReference>